<dbReference type="PANTHER" id="PTHR43592">
    <property type="entry name" value="CAAX AMINO TERMINAL PROTEASE"/>
    <property type="match status" value="1"/>
</dbReference>
<dbReference type="Pfam" id="PF02517">
    <property type="entry name" value="Rce1-like"/>
    <property type="match status" value="1"/>
</dbReference>
<organism evidence="4 5">
    <name type="scientific">Planktothrix agardhii (strain NIVA-CYA 126/8)</name>
    <dbReference type="NCBI Taxonomy" id="388467"/>
    <lineage>
        <taxon>Bacteria</taxon>
        <taxon>Bacillati</taxon>
        <taxon>Cyanobacteriota</taxon>
        <taxon>Cyanophyceae</taxon>
        <taxon>Oscillatoriophycideae</taxon>
        <taxon>Oscillatoriales</taxon>
        <taxon>Microcoleaceae</taxon>
        <taxon>Planktothrix</taxon>
    </lineage>
</organism>
<dbReference type="InterPro" id="IPR003675">
    <property type="entry name" value="Rce1/LyrA-like_dom"/>
</dbReference>
<feature type="transmembrane region" description="Helical" evidence="2">
    <location>
        <begin position="338"/>
        <end position="359"/>
    </location>
</feature>
<evidence type="ECO:0000313" key="5">
    <source>
        <dbReference type="Proteomes" id="UP000027395"/>
    </source>
</evidence>
<reference evidence="4 5" key="1">
    <citation type="journal article" date="2014" name="Appl. Environ. Microbiol.">
        <title>Elucidation of insertion elements encoded on plasmids and in vitro construction of shuttle vectors from the toxic cyanobacterium Planktothrix.</title>
        <authorList>
            <person name="Christiansen G."/>
            <person name="Goesmann A."/>
            <person name="Kurmayer R."/>
        </authorList>
    </citation>
    <scope>NUCLEOTIDE SEQUENCE [LARGE SCALE GENOMIC DNA]</scope>
    <source>
        <strain evidence="4 5">NIVA-CYA 126/8</strain>
    </source>
</reference>
<gene>
    <name evidence="4" type="ORF">A19Y_4361</name>
</gene>
<dbReference type="PATRIC" id="fig|388467.6.peg.4298"/>
<evidence type="ECO:0000256" key="2">
    <source>
        <dbReference type="SAM" id="Phobius"/>
    </source>
</evidence>
<evidence type="ECO:0000256" key="1">
    <source>
        <dbReference type="SAM" id="Coils"/>
    </source>
</evidence>
<feature type="transmembrane region" description="Helical" evidence="2">
    <location>
        <begin position="296"/>
        <end position="317"/>
    </location>
</feature>
<proteinExistence type="predicted"/>
<dbReference type="GO" id="GO:0080120">
    <property type="term" value="P:CAAX-box protein maturation"/>
    <property type="evidence" value="ECO:0007669"/>
    <property type="project" value="UniProtKB-ARBA"/>
</dbReference>
<keyword evidence="1" id="KW-0175">Coiled coil</keyword>
<dbReference type="EMBL" id="CM002803">
    <property type="protein sequence ID" value="KEI69029.1"/>
    <property type="molecule type" value="Genomic_DNA"/>
</dbReference>
<dbReference type="STRING" id="388467.A19Y_4361"/>
<feature type="coiled-coil region" evidence="1">
    <location>
        <begin position="94"/>
        <end position="143"/>
    </location>
</feature>
<keyword evidence="5" id="KW-1185">Reference proteome</keyword>
<dbReference type="Proteomes" id="UP000027395">
    <property type="component" value="Chromosome"/>
</dbReference>
<dbReference type="eggNOG" id="COG1266">
    <property type="taxonomic scope" value="Bacteria"/>
</dbReference>
<feature type="transmembrane region" description="Helical" evidence="2">
    <location>
        <begin position="246"/>
        <end position="273"/>
    </location>
</feature>
<keyword evidence="2" id="KW-0812">Transmembrane</keyword>
<sequence length="526" mass="58626">MSLWLQLGNILFSSFEIMTPKRWILAILTLLAISFLGLSLLNSWTQPQIQSRLELYQTNLLLHASQWQGKGTEADNSIILRDNLIGKTPVQEALKQYQQVQESAAKNLAKFQENNEQIAASSLQELEQLNRDLQLRIGILKTQLGSTDQAIETWKTLVETTPEKLPASGDKNSIIKTAKTAQVLIGLWQTPARLLPDAEPILQNYLEGWFRYQALVKLYTLQQRPEALVTLETQQQERSEQAIFKLMVVSAIPGIGLILGLLLAIVLGIQLIFKGKDSVLATNIDVAWLIPWNGEIILQVFVVGFSLLGQFFIPLTLRAVFQGLNLQPSSFDVRSQAVYILITYLLLMVGGFSVLYFSIKSYFPLPEGWFTFKLKDNWFVWGLGGYLVALPLVILVSLINQKFWDGQGGSNPLLPIALESRDSVALGIFFITASIAAPIFEETMFRGFLLPSLTRYLPLGSAILLSGFLFAVAHFNVSEILPLMTLGIVLGFVYTRSRNLLAPMFMHGLWNSGTLLSLYVLGSGGS</sequence>
<feature type="transmembrane region" description="Helical" evidence="2">
    <location>
        <begin position="23"/>
        <end position="44"/>
    </location>
</feature>
<protein>
    <recommendedName>
        <fullName evidence="3">CAAX prenyl protease 2/Lysostaphin resistance protein A-like domain-containing protein</fullName>
    </recommendedName>
</protein>
<feature type="transmembrane region" description="Helical" evidence="2">
    <location>
        <begin position="420"/>
        <end position="440"/>
    </location>
</feature>
<keyword evidence="2" id="KW-1133">Transmembrane helix</keyword>
<dbReference type="GO" id="GO:0004175">
    <property type="term" value="F:endopeptidase activity"/>
    <property type="evidence" value="ECO:0007669"/>
    <property type="project" value="UniProtKB-ARBA"/>
</dbReference>
<evidence type="ECO:0000313" key="4">
    <source>
        <dbReference type="EMBL" id="KEI69029.1"/>
    </source>
</evidence>
<accession>A0A073CL55</accession>
<feature type="transmembrane region" description="Helical" evidence="2">
    <location>
        <begin position="500"/>
        <end position="521"/>
    </location>
</feature>
<dbReference type="AlphaFoldDB" id="A0A073CL55"/>
<dbReference type="PANTHER" id="PTHR43592:SF15">
    <property type="entry name" value="CAAX AMINO TERMINAL PROTEASE FAMILY PROTEIN"/>
    <property type="match status" value="1"/>
</dbReference>
<evidence type="ECO:0000259" key="3">
    <source>
        <dbReference type="Pfam" id="PF02517"/>
    </source>
</evidence>
<feature type="transmembrane region" description="Helical" evidence="2">
    <location>
        <begin position="379"/>
        <end position="399"/>
    </location>
</feature>
<name>A0A073CL55_PLAA1</name>
<dbReference type="HOGENOM" id="CLU_043242_0_0_3"/>
<keyword evidence="2" id="KW-0472">Membrane</keyword>
<feature type="transmembrane region" description="Helical" evidence="2">
    <location>
        <begin position="460"/>
        <end position="493"/>
    </location>
</feature>
<feature type="domain" description="CAAX prenyl protease 2/Lysostaphin resistance protein A-like" evidence="3">
    <location>
        <begin position="428"/>
        <end position="512"/>
    </location>
</feature>